<dbReference type="InterPro" id="IPR051212">
    <property type="entry name" value="Type-I_RE_S_subunit"/>
</dbReference>
<keyword evidence="8" id="KW-1185">Reference proteome</keyword>
<accession>A0A4R6SZS4</accession>
<keyword evidence="3" id="KW-0238">DNA-binding</keyword>
<dbReference type="SUPFAM" id="SSF116734">
    <property type="entry name" value="DNA methylase specificity domain"/>
    <property type="match status" value="2"/>
</dbReference>
<dbReference type="EMBL" id="SNYC01000004">
    <property type="protein sequence ID" value="TDQ10194.1"/>
    <property type="molecule type" value="Genomic_DNA"/>
</dbReference>
<sequence>MKEEQDIYNLPKGWIWVSLSDIVVNSKADIVDGPFGSNLKSSDYQDKGIPVFKIQNIKAGHFLDKNIQYVTSAKSIELERHSFKEGDIIITKLGEPLGLACKVPAKYPFGIIVADLIRLRPSKIIDTDYLLYLINSEIVQNQLKNITKGTTRSRVNLTQVRSIKIPLTGMGEQKAIVSQIKSLFSRLDEAESMLNKASGQLKIYKQSISKKAFEGRLTEHWRMETNPEPAKRILDDIDVERQTKFEVDLSDWKSAIIDWEKDSKQKIRPSRPSKPIVPDKTSEEHTSKMWAIPSGWEWTQLGFITFVTKLAGFEYTKYVKYTEKGDLPVIKAENVGAKGFKKTKYSKVVAESVSHLKRSQLYGGELIIVFVGAGTGNVGTIPQNNIFFLGPNIGMARPYGNIDSKFLEYFYQSPRGKELLLVSAKAVAQPSLSMGNIRQTPFAIPSKQEQLAIVQMLDYQFTLVENLEKSITTTLDNIIILRHSLLKRAFEGRIVNYNSNESVLDLLKILDKERIEHLKIQKQIPRAKTKQTTQMKEKKSLLEILKESKSPITVQELWENSSTEGDVERFYSELKEIADQIVEIKSETESLLSFKNEN</sequence>
<reference evidence="7 8" key="1">
    <citation type="submission" date="2019-03" db="EMBL/GenBank/DDBJ databases">
        <title>Genomic Encyclopedia of Archaeal and Bacterial Type Strains, Phase II (KMG-II): from individual species to whole genera.</title>
        <authorList>
            <person name="Goeker M."/>
        </authorList>
    </citation>
    <scope>NUCLEOTIDE SEQUENCE [LARGE SCALE GENOMIC DNA]</scope>
    <source>
        <strain evidence="7 8">DSM 19035</strain>
    </source>
</reference>
<dbReference type="Proteomes" id="UP000295620">
    <property type="component" value="Unassembled WGS sequence"/>
</dbReference>
<gene>
    <name evidence="7" type="ORF">ATK78_2359</name>
</gene>
<organism evidence="7 8">
    <name type="scientific">Pedobacter metabolipauper</name>
    <dbReference type="NCBI Taxonomy" id="425513"/>
    <lineage>
        <taxon>Bacteria</taxon>
        <taxon>Pseudomonadati</taxon>
        <taxon>Bacteroidota</taxon>
        <taxon>Sphingobacteriia</taxon>
        <taxon>Sphingobacteriales</taxon>
        <taxon>Sphingobacteriaceae</taxon>
        <taxon>Pedobacter</taxon>
    </lineage>
</organism>
<evidence type="ECO:0000256" key="2">
    <source>
        <dbReference type="ARBA" id="ARBA00022747"/>
    </source>
</evidence>
<name>A0A4R6SZS4_9SPHI</name>
<dbReference type="AlphaFoldDB" id="A0A4R6SZS4"/>
<dbReference type="OrthoDB" id="9816225at2"/>
<protein>
    <submittedName>
        <fullName evidence="7">Type I restriction enzyme S subunit</fullName>
    </submittedName>
</protein>
<proteinExistence type="inferred from homology"/>
<evidence type="ECO:0000256" key="4">
    <source>
        <dbReference type="SAM" id="Coils"/>
    </source>
</evidence>
<feature type="domain" description="Type I restriction modification DNA specificity" evidence="6">
    <location>
        <begin position="40"/>
        <end position="186"/>
    </location>
</feature>
<evidence type="ECO:0000256" key="1">
    <source>
        <dbReference type="ARBA" id="ARBA00010923"/>
    </source>
</evidence>
<comment type="caution">
    <text evidence="7">The sequence shown here is derived from an EMBL/GenBank/DDBJ whole genome shotgun (WGS) entry which is preliminary data.</text>
</comment>
<evidence type="ECO:0000313" key="7">
    <source>
        <dbReference type="EMBL" id="TDQ10194.1"/>
    </source>
</evidence>
<comment type="similarity">
    <text evidence="1">Belongs to the type-I restriction system S methylase family.</text>
</comment>
<feature type="domain" description="Type I restriction modification DNA specificity" evidence="6">
    <location>
        <begin position="315"/>
        <end position="463"/>
    </location>
</feature>
<feature type="coiled-coil region" evidence="4">
    <location>
        <begin position="180"/>
        <end position="207"/>
    </location>
</feature>
<evidence type="ECO:0000313" key="8">
    <source>
        <dbReference type="Proteomes" id="UP000295620"/>
    </source>
</evidence>
<dbReference type="PANTHER" id="PTHR43140">
    <property type="entry name" value="TYPE-1 RESTRICTION ENZYME ECOKI SPECIFICITY PROTEIN"/>
    <property type="match status" value="1"/>
</dbReference>
<dbReference type="PANTHER" id="PTHR43140:SF1">
    <property type="entry name" value="TYPE I RESTRICTION ENZYME ECOKI SPECIFICITY SUBUNIT"/>
    <property type="match status" value="1"/>
</dbReference>
<keyword evidence="4" id="KW-0175">Coiled coil</keyword>
<dbReference type="InterPro" id="IPR044946">
    <property type="entry name" value="Restrct_endonuc_typeI_TRD_sf"/>
</dbReference>
<keyword evidence="2" id="KW-0680">Restriction system</keyword>
<dbReference type="GO" id="GO:0009307">
    <property type="term" value="P:DNA restriction-modification system"/>
    <property type="evidence" value="ECO:0007669"/>
    <property type="project" value="UniProtKB-KW"/>
</dbReference>
<evidence type="ECO:0000259" key="6">
    <source>
        <dbReference type="Pfam" id="PF01420"/>
    </source>
</evidence>
<dbReference type="RefSeq" id="WP_133576219.1">
    <property type="nucleotide sequence ID" value="NZ_SNYC01000004.1"/>
</dbReference>
<evidence type="ECO:0000256" key="5">
    <source>
        <dbReference type="SAM" id="MobiDB-lite"/>
    </source>
</evidence>
<dbReference type="GO" id="GO:0003677">
    <property type="term" value="F:DNA binding"/>
    <property type="evidence" value="ECO:0007669"/>
    <property type="project" value="UniProtKB-KW"/>
</dbReference>
<dbReference type="Gene3D" id="3.90.220.20">
    <property type="entry name" value="DNA methylase specificity domains"/>
    <property type="match status" value="2"/>
</dbReference>
<feature type="region of interest" description="Disordered" evidence="5">
    <location>
        <begin position="263"/>
        <end position="284"/>
    </location>
</feature>
<evidence type="ECO:0000256" key="3">
    <source>
        <dbReference type="ARBA" id="ARBA00023125"/>
    </source>
</evidence>
<dbReference type="Pfam" id="PF01420">
    <property type="entry name" value="Methylase_S"/>
    <property type="match status" value="2"/>
</dbReference>
<dbReference type="InterPro" id="IPR000055">
    <property type="entry name" value="Restrct_endonuc_typeI_TRD"/>
</dbReference>